<evidence type="ECO:0000256" key="7">
    <source>
        <dbReference type="SAM" id="MobiDB-lite"/>
    </source>
</evidence>
<dbReference type="PROSITE" id="PS01007">
    <property type="entry name" value="TRANSPOSASE_MUTATOR"/>
    <property type="match status" value="1"/>
</dbReference>
<evidence type="ECO:0000313" key="8">
    <source>
        <dbReference type="EMBL" id="CAA7600741.1"/>
    </source>
</evidence>
<evidence type="ECO:0000313" key="9">
    <source>
        <dbReference type="EMBL" id="CAA7601352.1"/>
    </source>
</evidence>
<evidence type="ECO:0000313" key="10">
    <source>
        <dbReference type="EMBL" id="CAA7602806.1"/>
    </source>
</evidence>
<dbReference type="InterPro" id="IPR001207">
    <property type="entry name" value="Transposase_mutator"/>
</dbReference>
<dbReference type="EMBL" id="LR746496">
    <property type="protein sequence ID" value="CAA7601352.1"/>
    <property type="molecule type" value="Genomic_DNA"/>
</dbReference>
<proteinExistence type="inferred from homology"/>
<dbReference type="EMBL" id="LR746496">
    <property type="protein sequence ID" value="CAA7600741.1"/>
    <property type="molecule type" value="Genomic_DNA"/>
</dbReference>
<evidence type="ECO:0000256" key="1">
    <source>
        <dbReference type="ARBA" id="ARBA00002190"/>
    </source>
</evidence>
<dbReference type="Proteomes" id="UP000836597">
    <property type="component" value="Chromosome"/>
</dbReference>
<dbReference type="KEGG" id="aacx:DEACI_2018"/>
<dbReference type="GO" id="GO:0006313">
    <property type="term" value="P:DNA transposition"/>
    <property type="evidence" value="ECO:0007669"/>
    <property type="project" value="UniProtKB-UniRule"/>
</dbReference>
<dbReference type="KEGG" id="aacx:DEACI_1394"/>
<dbReference type="GO" id="GO:0004803">
    <property type="term" value="F:transposase activity"/>
    <property type="evidence" value="ECO:0007669"/>
    <property type="project" value="UniProtKB-UniRule"/>
</dbReference>
<keyword evidence="4 6" id="KW-0238">DNA-binding</keyword>
<dbReference type="KEGG" id="aacx:DEACI_3485"/>
<evidence type="ECO:0000256" key="6">
    <source>
        <dbReference type="RuleBase" id="RU365089"/>
    </source>
</evidence>
<comment type="function">
    <text evidence="1 6">Required for the transposition of the insertion element.</text>
</comment>
<gene>
    <name evidence="8" type="ORF">DEACI_1394</name>
    <name evidence="9" type="ORF">DEACI_2018</name>
    <name evidence="10" type="ORF">DEACI_3485</name>
</gene>
<reference evidence="8" key="1">
    <citation type="submission" date="2020-01" db="EMBL/GenBank/DDBJ databases">
        <authorList>
            <person name="Hornung B."/>
        </authorList>
    </citation>
    <scope>NUCLEOTIDE SEQUENCE</scope>
    <source>
        <strain evidence="8">PacBioINE</strain>
    </source>
</reference>
<evidence type="ECO:0000256" key="2">
    <source>
        <dbReference type="ARBA" id="ARBA00010961"/>
    </source>
</evidence>
<dbReference type="RefSeq" id="WP_240984366.1">
    <property type="nucleotide sequence ID" value="NZ_LR746496.1"/>
</dbReference>
<comment type="similarity">
    <text evidence="2 6">Belongs to the transposase mutator family.</text>
</comment>
<keyword evidence="3 6" id="KW-0815">Transposition</keyword>
<dbReference type="GO" id="GO:0003677">
    <property type="term" value="F:DNA binding"/>
    <property type="evidence" value="ECO:0007669"/>
    <property type="project" value="UniProtKB-UniRule"/>
</dbReference>
<feature type="region of interest" description="Disordered" evidence="7">
    <location>
        <begin position="48"/>
        <end position="67"/>
    </location>
</feature>
<evidence type="ECO:0000256" key="4">
    <source>
        <dbReference type="ARBA" id="ARBA00023125"/>
    </source>
</evidence>
<feature type="compositionally biased region" description="Low complexity" evidence="7">
    <location>
        <begin position="55"/>
        <end position="67"/>
    </location>
</feature>
<dbReference type="NCBIfam" id="NF033543">
    <property type="entry name" value="transpos_IS256"/>
    <property type="match status" value="1"/>
</dbReference>
<dbReference type="AlphaFoldDB" id="A0A8S0WX54"/>
<protein>
    <recommendedName>
        <fullName evidence="6">Mutator family transposase</fullName>
    </recommendedName>
</protein>
<keyword evidence="6" id="KW-0814">Transposable element</keyword>
<evidence type="ECO:0000256" key="5">
    <source>
        <dbReference type="ARBA" id="ARBA00023172"/>
    </source>
</evidence>
<dbReference type="EMBL" id="LR746496">
    <property type="protein sequence ID" value="CAA7602806.1"/>
    <property type="molecule type" value="Genomic_DNA"/>
</dbReference>
<accession>A0A8S0WX54</accession>
<dbReference type="PANTHER" id="PTHR33217">
    <property type="entry name" value="TRANSPOSASE FOR INSERTION SEQUENCE ELEMENT IS1081"/>
    <property type="match status" value="1"/>
</dbReference>
<sequence>MQDVKDRLAREVAKDCKTVEDVHNTLKDLFRRTLQEILETEMSDHLGYEKHSVEGNNSGNSRNGYSRKTIQTRMGETELAIPRDRNGEFEPHIIKKYEKNASELEQQIIAMYAKGMSTRDIEAHMRDIYGIDVSAELVSKITDKVMPLVTEWQCRPLERIYPIVFLDAIHFKVRKDNRIVTKAAYSVLGLDVQGRKDILGIWIGESETASFWLSVCNDLKNRGVEDILIASKDGLTGFSEAINSVFPRTSIQLCVIHQIRNSMKYISFKDRKPVMADLKQVYQAATLDEAEFAFEMFKEKWGKKFPLVIRSWENNWLELTTYFAFPREIRRLIYTTNTVEAYHRQLRKITKTKTAFPTDDALRKIVYLATMEITKKWTMPVQNWAECISQFAIQYGDRLSGAL</sequence>
<name>A0A8S0WX54_9FIRM</name>
<dbReference type="Pfam" id="PF00872">
    <property type="entry name" value="Transposase_mut"/>
    <property type="match status" value="1"/>
</dbReference>
<organism evidence="8">
    <name type="scientific">Acididesulfobacillus acetoxydans</name>
    <dbReference type="NCBI Taxonomy" id="1561005"/>
    <lineage>
        <taxon>Bacteria</taxon>
        <taxon>Bacillati</taxon>
        <taxon>Bacillota</taxon>
        <taxon>Clostridia</taxon>
        <taxon>Eubacteriales</taxon>
        <taxon>Peptococcaceae</taxon>
        <taxon>Acididesulfobacillus</taxon>
    </lineage>
</organism>
<dbReference type="PANTHER" id="PTHR33217:SF8">
    <property type="entry name" value="MUTATOR FAMILY TRANSPOSASE"/>
    <property type="match status" value="1"/>
</dbReference>
<keyword evidence="5 6" id="KW-0233">DNA recombination</keyword>
<evidence type="ECO:0000256" key="3">
    <source>
        <dbReference type="ARBA" id="ARBA00022578"/>
    </source>
</evidence>